<feature type="transmembrane region" description="Helical" evidence="1">
    <location>
        <begin position="20"/>
        <end position="37"/>
    </location>
</feature>
<keyword evidence="4" id="KW-1185">Reference proteome</keyword>
<feature type="non-terminal residue" evidence="3">
    <location>
        <position position="635"/>
    </location>
</feature>
<keyword evidence="1" id="KW-0812">Transmembrane</keyword>
<dbReference type="InterPro" id="IPR025315">
    <property type="entry name" value="DUF4220"/>
</dbReference>
<gene>
    <name evidence="3" type="ORF">C3L33_08811</name>
</gene>
<dbReference type="EMBL" id="QEFC01001176">
    <property type="protein sequence ID" value="KAE9459299.1"/>
    <property type="molecule type" value="Genomic_DNA"/>
</dbReference>
<feature type="domain" description="DUF4220" evidence="2">
    <location>
        <begin position="56"/>
        <end position="389"/>
    </location>
</feature>
<comment type="caution">
    <text evidence="3">The sequence shown here is derived from an EMBL/GenBank/DDBJ whole genome shotgun (WGS) entry which is preliminary data.</text>
</comment>
<evidence type="ECO:0000313" key="3">
    <source>
        <dbReference type="EMBL" id="KAE9459299.1"/>
    </source>
</evidence>
<dbReference type="OrthoDB" id="1627916at2759"/>
<keyword evidence="1" id="KW-0472">Membrane</keyword>
<name>A0A6A4LV33_9ERIC</name>
<dbReference type="Proteomes" id="UP000428333">
    <property type="component" value="Linkage Group LG05"/>
</dbReference>
<dbReference type="PANTHER" id="PTHR31325">
    <property type="entry name" value="OS01G0798800 PROTEIN-RELATED"/>
    <property type="match status" value="1"/>
</dbReference>
<accession>A0A6A4LV33</accession>
<dbReference type="InterPro" id="IPR007658">
    <property type="entry name" value="DUF594"/>
</dbReference>
<feature type="transmembrane region" description="Helical" evidence="1">
    <location>
        <begin position="75"/>
        <end position="100"/>
    </location>
</feature>
<protein>
    <recommendedName>
        <fullName evidence="2">DUF4220 domain-containing protein</fullName>
    </recommendedName>
</protein>
<evidence type="ECO:0000259" key="2">
    <source>
        <dbReference type="Pfam" id="PF13968"/>
    </source>
</evidence>
<evidence type="ECO:0000256" key="1">
    <source>
        <dbReference type="SAM" id="Phobius"/>
    </source>
</evidence>
<feature type="transmembrane region" description="Helical" evidence="1">
    <location>
        <begin position="49"/>
        <end position="69"/>
    </location>
</feature>
<feature type="transmembrane region" description="Helical" evidence="1">
    <location>
        <begin position="126"/>
        <end position="142"/>
    </location>
</feature>
<evidence type="ECO:0000313" key="4">
    <source>
        <dbReference type="Proteomes" id="UP000428333"/>
    </source>
</evidence>
<feature type="non-terminal residue" evidence="3">
    <location>
        <position position="1"/>
    </location>
</feature>
<sequence>MTLDTSYLSSTAQQLWSTWNIRVFVLVSLLLQCFLVLCASEKKRTNKGWLVTLISSAYYLAEWVAPFTIGLISNRYIGCVSAAGVINANLLAFWAPFLLLHLGGPDNVTSLSAVENDQWLVNRNRLCVKIWFAIIIIIQSLPNKPFHWASLMVFVAGVIKVVERIFSQLFARSNRPKCSNATLIMQHDFEKLIETHLATRKANLPTQVESVKLIPKKLKHCKLTRRDEQLEFNIISDQLDGKSLLQFACFFYNNFKGLFTRDVNYGDNQRQFSREFFLRRSSDDAFRLVEIELSFLYEDRHTKVATRNLVIRFVTLALLATASHSFYHYHKKEFSKIDIGISYTLLSGALVLEIVYLLMALFSGRKVVAVNCWSLTPLLIRILEILHTRPLHEGMKLKIEFTSGTVSKSLKDKIFGELCTRSKLADKVETATLICSQRGDWALMQRYSYHQLKWSLGEVEYGRSFLLWHIATDLLLYNINDSENHASYREHQFCKKISEYMLYLLLMKPTMIAPIAGNWVKIFWDTSLEAKRLFDKRSITDHKQACDAILSVDTNFKPVILKGDESASVLFDACRLAKQLLEFKEDNRWGLMSGVWMELLSYAAFHCEGTVHAQNPSEGGELLTFVWLLSNHLGL</sequence>
<keyword evidence="1" id="KW-1133">Transmembrane helix</keyword>
<feature type="transmembrane region" description="Helical" evidence="1">
    <location>
        <begin position="148"/>
        <end position="166"/>
    </location>
</feature>
<dbReference type="AlphaFoldDB" id="A0A6A4LV33"/>
<organism evidence="3 4">
    <name type="scientific">Rhododendron williamsianum</name>
    <dbReference type="NCBI Taxonomy" id="262921"/>
    <lineage>
        <taxon>Eukaryota</taxon>
        <taxon>Viridiplantae</taxon>
        <taxon>Streptophyta</taxon>
        <taxon>Embryophyta</taxon>
        <taxon>Tracheophyta</taxon>
        <taxon>Spermatophyta</taxon>
        <taxon>Magnoliopsida</taxon>
        <taxon>eudicotyledons</taxon>
        <taxon>Gunneridae</taxon>
        <taxon>Pentapetalae</taxon>
        <taxon>asterids</taxon>
        <taxon>Ericales</taxon>
        <taxon>Ericaceae</taxon>
        <taxon>Ericoideae</taxon>
        <taxon>Rhodoreae</taxon>
        <taxon>Rhododendron</taxon>
    </lineage>
</organism>
<proteinExistence type="predicted"/>
<dbReference type="Pfam" id="PF13968">
    <property type="entry name" value="DUF4220"/>
    <property type="match status" value="1"/>
</dbReference>
<reference evidence="3 4" key="1">
    <citation type="journal article" date="2019" name="Genome Biol. Evol.">
        <title>The Rhododendron genome and chromosomal organization provide insight into shared whole-genome duplications across the heath family (Ericaceae).</title>
        <authorList>
            <person name="Soza V.L."/>
            <person name="Lindsley D."/>
            <person name="Waalkes A."/>
            <person name="Ramage E."/>
            <person name="Patwardhan R.P."/>
            <person name="Burton J.N."/>
            <person name="Adey A."/>
            <person name="Kumar A."/>
            <person name="Qiu R."/>
            <person name="Shendure J."/>
            <person name="Hall B."/>
        </authorList>
    </citation>
    <scope>NUCLEOTIDE SEQUENCE [LARGE SCALE GENOMIC DNA]</scope>
    <source>
        <strain evidence="3">RSF 1966-606</strain>
    </source>
</reference>
<dbReference type="Pfam" id="PF04578">
    <property type="entry name" value="DUF594"/>
    <property type="match status" value="1"/>
</dbReference>
<feature type="transmembrane region" description="Helical" evidence="1">
    <location>
        <begin position="309"/>
        <end position="329"/>
    </location>
</feature>
<feature type="transmembrane region" description="Helical" evidence="1">
    <location>
        <begin position="341"/>
        <end position="362"/>
    </location>
</feature>